<dbReference type="AlphaFoldDB" id="A0A0G3GS66"/>
<evidence type="ECO:0000313" key="2">
    <source>
        <dbReference type="Proteomes" id="UP000035368"/>
    </source>
</evidence>
<accession>A0A0G3GS66</accession>
<evidence type="ECO:0008006" key="3">
    <source>
        <dbReference type="Google" id="ProtNLM"/>
    </source>
</evidence>
<dbReference type="STRING" id="1050174.CEPID_02565"/>
<reference evidence="1 2" key="1">
    <citation type="submission" date="2015-05" db="EMBL/GenBank/DDBJ databases">
        <title>Complete genome sequence of Corynebacterium epidermidicanis DSM 45586, isolated from the skin of a dog suffering from pruritus.</title>
        <authorList>
            <person name="Ruckert C."/>
            <person name="Albersmeier A."/>
            <person name="Winkler A."/>
            <person name="Tauch A."/>
        </authorList>
    </citation>
    <scope>NUCLEOTIDE SEQUENCE [LARGE SCALE GENOMIC DNA]</scope>
    <source>
        <strain evidence="1 2">DSM 45586</strain>
    </source>
</reference>
<dbReference type="Pfam" id="PF06999">
    <property type="entry name" value="Suc_Fer-like"/>
    <property type="match status" value="1"/>
</dbReference>
<gene>
    <name evidence="1" type="ORF">CEPID_02565</name>
</gene>
<dbReference type="SUPFAM" id="SSF52833">
    <property type="entry name" value="Thioredoxin-like"/>
    <property type="match status" value="1"/>
</dbReference>
<dbReference type="Proteomes" id="UP000035368">
    <property type="component" value="Chromosome"/>
</dbReference>
<name>A0A0G3GS66_9CORY</name>
<evidence type="ECO:0000313" key="1">
    <source>
        <dbReference type="EMBL" id="AKK02393.1"/>
    </source>
</evidence>
<dbReference type="InterPro" id="IPR036249">
    <property type="entry name" value="Thioredoxin-like_sf"/>
</dbReference>
<dbReference type="KEGG" id="cei:CEPID_02565"/>
<protein>
    <recommendedName>
        <fullName evidence="3">Sucrase/ferredoxin-like protein</fullName>
    </recommendedName>
</protein>
<proteinExistence type="predicted"/>
<dbReference type="InterPro" id="IPR009737">
    <property type="entry name" value="Aim32/Apd1-like"/>
</dbReference>
<sequence length="279" mass="30006">MCSDVQAEPLPGTAKTGELFVALEHPYGWGHDILDGHAFGDDLTAELKKYTASHKVQLQLIRRPGREGQRVEQPTVLIADVFGEVRRLAIPEPAALLDIDPHVAVGTKVDHPVLLVCTHGKRDRCCAIKGRPLAAALAAGFPGGLIWESSHTKGHRFAPSIIALPWGYSFGHLNEHAAKDLVLHLQRGELFLPGNRGRSCWDARGQVAELAVAARNPGTQAGELRIAEVEENTAVVEGGTGQRWLVELEPQLVDGVVSSCGDAPKQGKSWSAISVTELS</sequence>
<dbReference type="CDD" id="cd03062">
    <property type="entry name" value="TRX_Fd_Sucrase"/>
    <property type="match status" value="1"/>
</dbReference>
<dbReference type="EMBL" id="CP011541">
    <property type="protein sequence ID" value="AKK02393.1"/>
    <property type="molecule type" value="Genomic_DNA"/>
</dbReference>
<dbReference type="PIRSF" id="PIRSF035042">
    <property type="entry name" value="UCP035042_thirdx"/>
    <property type="match status" value="1"/>
</dbReference>
<organism evidence="1 2">
    <name type="scientific">Corynebacterium epidermidicanis</name>
    <dbReference type="NCBI Taxonomy" id="1050174"/>
    <lineage>
        <taxon>Bacteria</taxon>
        <taxon>Bacillati</taxon>
        <taxon>Actinomycetota</taxon>
        <taxon>Actinomycetes</taxon>
        <taxon>Mycobacteriales</taxon>
        <taxon>Corynebacteriaceae</taxon>
        <taxon>Corynebacterium</taxon>
    </lineage>
</organism>
<dbReference type="PATRIC" id="fig|1050174.4.peg.521"/>
<dbReference type="InterPro" id="IPR010350">
    <property type="entry name" value="Aim32/Apd1-like_bac"/>
</dbReference>
<keyword evidence="2" id="KW-1185">Reference proteome</keyword>